<organism evidence="20 21">
    <name type="scientific">Ranitomeya imitator</name>
    <name type="common">mimic poison frog</name>
    <dbReference type="NCBI Taxonomy" id="111125"/>
    <lineage>
        <taxon>Eukaryota</taxon>
        <taxon>Metazoa</taxon>
        <taxon>Chordata</taxon>
        <taxon>Craniata</taxon>
        <taxon>Vertebrata</taxon>
        <taxon>Euteleostomi</taxon>
        <taxon>Amphibia</taxon>
        <taxon>Batrachia</taxon>
        <taxon>Anura</taxon>
        <taxon>Neobatrachia</taxon>
        <taxon>Hyloidea</taxon>
        <taxon>Dendrobatidae</taxon>
        <taxon>Dendrobatinae</taxon>
        <taxon>Ranitomeya</taxon>
    </lineage>
</organism>
<keyword evidence="11" id="KW-0406">Ion transport</keyword>
<comment type="similarity">
    <text evidence="2">Belongs to the potassium channel KCNE family.</text>
</comment>
<evidence type="ECO:0000256" key="11">
    <source>
        <dbReference type="ARBA" id="ARBA00023065"/>
    </source>
</evidence>
<comment type="subcellular location">
    <subcellularLocation>
        <location evidence="14">Apical cell membrane</location>
        <topology evidence="14">Single-pass membrane protein</topology>
    </subcellularLocation>
    <subcellularLocation>
        <location evidence="1">Cell membrane</location>
        <topology evidence="1">Single-pass type I membrane protein</topology>
    </subcellularLocation>
</comment>
<dbReference type="Proteomes" id="UP001176940">
    <property type="component" value="Unassembled WGS sequence"/>
</dbReference>
<evidence type="ECO:0000313" key="21">
    <source>
        <dbReference type="Proteomes" id="UP001176940"/>
    </source>
</evidence>
<evidence type="ECO:0000256" key="4">
    <source>
        <dbReference type="ARBA" id="ARBA00022475"/>
    </source>
</evidence>
<evidence type="ECO:0000256" key="14">
    <source>
        <dbReference type="ARBA" id="ARBA00037861"/>
    </source>
</evidence>
<evidence type="ECO:0000256" key="15">
    <source>
        <dbReference type="ARBA" id="ARBA00039513"/>
    </source>
</evidence>
<dbReference type="Gene3D" id="3.30.420.10">
    <property type="entry name" value="Ribonuclease H-like superfamily/Ribonuclease H"/>
    <property type="match status" value="1"/>
</dbReference>
<keyword evidence="3" id="KW-0813">Transport</keyword>
<evidence type="ECO:0000256" key="9">
    <source>
        <dbReference type="ARBA" id="ARBA00022958"/>
    </source>
</evidence>
<keyword evidence="10 19" id="KW-1133">Transmembrane helix</keyword>
<keyword evidence="6 19" id="KW-0812">Transmembrane</keyword>
<keyword evidence="7" id="KW-0631">Potassium channel</keyword>
<comment type="caution">
    <text evidence="20">The sequence shown here is derived from an EMBL/GenBank/DDBJ whole genome shotgun (WGS) entry which is preliminary data.</text>
</comment>
<gene>
    <name evidence="20" type="ORF">RIMI_LOCUS15211160</name>
</gene>
<dbReference type="Pfam" id="PF02060">
    <property type="entry name" value="ISK_Channel"/>
    <property type="match status" value="1"/>
</dbReference>
<evidence type="ECO:0000256" key="8">
    <source>
        <dbReference type="ARBA" id="ARBA00022882"/>
    </source>
</evidence>
<dbReference type="PANTHER" id="PTHR15282:SF8">
    <property type="entry name" value="POTASSIUM VOLTAGE-GATED CHANNEL SUBFAMILY E MEMBER 2"/>
    <property type="match status" value="1"/>
</dbReference>
<dbReference type="PANTHER" id="PTHR15282">
    <property type="entry name" value="POTASSIUM VOLTAGE-GATED CHANNEL SUBFAMILY E MEMBER 1, 3"/>
    <property type="match status" value="1"/>
</dbReference>
<evidence type="ECO:0000256" key="1">
    <source>
        <dbReference type="ARBA" id="ARBA00004251"/>
    </source>
</evidence>
<evidence type="ECO:0000313" key="20">
    <source>
        <dbReference type="EMBL" id="CAJ0955637.1"/>
    </source>
</evidence>
<evidence type="ECO:0000256" key="2">
    <source>
        <dbReference type="ARBA" id="ARBA00005688"/>
    </source>
</evidence>
<feature type="transmembrane region" description="Helical" evidence="19">
    <location>
        <begin position="130"/>
        <end position="150"/>
    </location>
</feature>
<evidence type="ECO:0000256" key="18">
    <source>
        <dbReference type="ARBA" id="ARBA00042937"/>
    </source>
</evidence>
<reference evidence="20" key="1">
    <citation type="submission" date="2023-07" db="EMBL/GenBank/DDBJ databases">
        <authorList>
            <person name="Stuckert A."/>
        </authorList>
    </citation>
    <scope>NUCLEOTIDE SEQUENCE</scope>
</reference>
<keyword evidence="4" id="KW-1003">Cell membrane</keyword>
<evidence type="ECO:0000256" key="19">
    <source>
        <dbReference type="SAM" id="Phobius"/>
    </source>
</evidence>
<keyword evidence="13" id="KW-0407">Ion channel</keyword>
<protein>
    <recommendedName>
        <fullName evidence="15">Potassium voltage-gated channel subfamily E member 2</fullName>
    </recommendedName>
    <alternativeName>
        <fullName evidence="16">MinK-related peptide 1</fullName>
    </alternativeName>
    <alternativeName>
        <fullName evidence="17">Minimum potassium ion channel-related peptide 1</fullName>
    </alternativeName>
    <alternativeName>
        <fullName evidence="18">Potassium channel subunit beta MiRP1</fullName>
    </alternativeName>
</protein>
<dbReference type="InterPro" id="IPR005425">
    <property type="entry name" value="K_chnl_volt-dep_bsu_KCNE2"/>
</dbReference>
<evidence type="ECO:0000256" key="10">
    <source>
        <dbReference type="ARBA" id="ARBA00022989"/>
    </source>
</evidence>
<evidence type="ECO:0000256" key="7">
    <source>
        <dbReference type="ARBA" id="ARBA00022826"/>
    </source>
</evidence>
<keyword evidence="8" id="KW-0851">Voltage-gated channel</keyword>
<evidence type="ECO:0000256" key="17">
    <source>
        <dbReference type="ARBA" id="ARBA00042904"/>
    </source>
</evidence>
<evidence type="ECO:0000256" key="3">
    <source>
        <dbReference type="ARBA" id="ARBA00022448"/>
    </source>
</evidence>
<keyword evidence="21" id="KW-1185">Reference proteome</keyword>
<keyword evidence="12 19" id="KW-0472">Membrane</keyword>
<evidence type="ECO:0000256" key="6">
    <source>
        <dbReference type="ARBA" id="ARBA00022692"/>
    </source>
</evidence>
<evidence type="ECO:0000256" key="5">
    <source>
        <dbReference type="ARBA" id="ARBA00022538"/>
    </source>
</evidence>
<keyword evidence="5" id="KW-0633">Potassium transport</keyword>
<evidence type="ECO:0000256" key="13">
    <source>
        <dbReference type="ARBA" id="ARBA00023303"/>
    </source>
</evidence>
<evidence type="ECO:0000256" key="12">
    <source>
        <dbReference type="ARBA" id="ARBA00023136"/>
    </source>
</evidence>
<dbReference type="InterPro" id="IPR000369">
    <property type="entry name" value="K_chnl_KCNE"/>
</dbReference>
<accession>A0ABN9M1R5</accession>
<dbReference type="InterPro" id="IPR036397">
    <property type="entry name" value="RNaseH_sf"/>
</dbReference>
<keyword evidence="9" id="KW-0630">Potassium</keyword>
<dbReference type="PRINTS" id="PR01605">
    <property type="entry name" value="KCNE2CHANNEL"/>
</dbReference>
<dbReference type="EMBL" id="CAUEEQ010040553">
    <property type="protein sequence ID" value="CAJ0955637.1"/>
    <property type="molecule type" value="Genomic_DNA"/>
</dbReference>
<sequence length="197" mass="22398">MAASGTGSLVFINDVTQDRSSRMNSEVFRAAILCAQIQPNAAKLIGRRFILQMDNDPKHKAKATQEFIKAKKWNILEWPRSLVMSANLTQALENAIKKVLQDYMDIWNKNKTTEDDKLQAKLKAEDFDYVILYLMVMIGIFSFIIVAILVSTTRSKRHKYLDDQDPYSTYIANDFHETKTTVLENPGAKSYPAPVSS</sequence>
<name>A0ABN9M1R5_9NEOB</name>
<proteinExistence type="inferred from homology"/>
<evidence type="ECO:0000256" key="16">
    <source>
        <dbReference type="ARBA" id="ARBA00041657"/>
    </source>
</evidence>